<dbReference type="RefSeq" id="WP_012852135.1">
    <property type="nucleotide sequence ID" value="NC_013510.1"/>
</dbReference>
<name>D1AC85_THECD</name>
<organism evidence="1 2">
    <name type="scientific">Thermomonospora curvata (strain ATCC 19995 / DSM 43183 / JCM 3096 / KCTC 9072 / NBRC 15933 / NCIMB 10081 / Henssen B9)</name>
    <dbReference type="NCBI Taxonomy" id="471852"/>
    <lineage>
        <taxon>Bacteria</taxon>
        <taxon>Bacillati</taxon>
        <taxon>Actinomycetota</taxon>
        <taxon>Actinomycetes</taxon>
        <taxon>Streptosporangiales</taxon>
        <taxon>Thermomonosporaceae</taxon>
        <taxon>Thermomonospora</taxon>
    </lineage>
</organism>
<dbReference type="AlphaFoldDB" id="D1AC85"/>
<proteinExistence type="predicted"/>
<evidence type="ECO:0008006" key="3">
    <source>
        <dbReference type="Google" id="ProtNLM"/>
    </source>
</evidence>
<dbReference type="STRING" id="471852.Tcur_1777"/>
<dbReference type="Pfam" id="PF14081">
    <property type="entry name" value="DUF4262"/>
    <property type="match status" value="1"/>
</dbReference>
<evidence type="ECO:0000313" key="1">
    <source>
        <dbReference type="EMBL" id="ACY97351.1"/>
    </source>
</evidence>
<dbReference type="Proteomes" id="UP000001918">
    <property type="component" value="Chromosome"/>
</dbReference>
<dbReference type="HOGENOM" id="CLU_094847_2_0_11"/>
<dbReference type="eggNOG" id="ENOG50334T2">
    <property type="taxonomic scope" value="Bacteria"/>
</dbReference>
<sequence>MGSVCRCIICHDYGDRDRLGKFELRTIVHVKQYGWSVILTSPRENRPGWAFTAGLWHTLRSPELVVFGLEPYDMQTIVNNLGDRAAAGHPLVAGQERRDATDRHPVVLRPVHTHWYERLLSEALRFYRHPPLPFLQAVWPDAAGRYPWQAGSDPALGRYQPSLWLSPESHPPGIWTS</sequence>
<dbReference type="OrthoDB" id="511192at2"/>
<dbReference type="EMBL" id="CP001738">
    <property type="protein sequence ID" value="ACY97351.1"/>
    <property type="molecule type" value="Genomic_DNA"/>
</dbReference>
<accession>D1AC85</accession>
<dbReference type="KEGG" id="tcu:Tcur_1777"/>
<evidence type="ECO:0000313" key="2">
    <source>
        <dbReference type="Proteomes" id="UP000001918"/>
    </source>
</evidence>
<gene>
    <name evidence="1" type="ordered locus">Tcur_1777</name>
</gene>
<reference evidence="1 2" key="1">
    <citation type="journal article" date="2011" name="Stand. Genomic Sci.">
        <title>Complete genome sequence of Thermomonospora curvata type strain (B9).</title>
        <authorList>
            <person name="Chertkov O."/>
            <person name="Sikorski J."/>
            <person name="Nolan M."/>
            <person name="Lapidus A."/>
            <person name="Lucas S."/>
            <person name="Del Rio T.G."/>
            <person name="Tice H."/>
            <person name="Cheng J.F."/>
            <person name="Goodwin L."/>
            <person name="Pitluck S."/>
            <person name="Liolios K."/>
            <person name="Ivanova N."/>
            <person name="Mavromatis K."/>
            <person name="Mikhailova N."/>
            <person name="Ovchinnikova G."/>
            <person name="Pati A."/>
            <person name="Chen A."/>
            <person name="Palaniappan K."/>
            <person name="Djao O.D."/>
            <person name="Land M."/>
            <person name="Hauser L."/>
            <person name="Chang Y.J."/>
            <person name="Jeffries C.D."/>
            <person name="Brettin T."/>
            <person name="Han C."/>
            <person name="Detter J.C."/>
            <person name="Rohde M."/>
            <person name="Goker M."/>
            <person name="Woyke T."/>
            <person name="Bristow J."/>
            <person name="Eisen J.A."/>
            <person name="Markowitz V."/>
            <person name="Hugenholtz P."/>
            <person name="Klenk H.P."/>
            <person name="Kyrpides N.C."/>
        </authorList>
    </citation>
    <scope>NUCLEOTIDE SEQUENCE [LARGE SCALE GENOMIC DNA]</scope>
    <source>
        <strain evidence="2">ATCC 19995 / DSM 43183 / JCM 3096 / KCTC 9072 / NBRC 15933 / NCIMB 10081 / Henssen B9</strain>
    </source>
</reference>
<dbReference type="InterPro" id="IPR025358">
    <property type="entry name" value="DUF4262"/>
</dbReference>
<keyword evidence="2" id="KW-1185">Reference proteome</keyword>
<protein>
    <recommendedName>
        <fullName evidence="3">DUF4262 domain-containing protein</fullName>
    </recommendedName>
</protein>